<evidence type="ECO:0000313" key="2">
    <source>
        <dbReference type="Proteomes" id="UP001286313"/>
    </source>
</evidence>
<dbReference type="EMBL" id="JAWQEG010007314">
    <property type="protein sequence ID" value="KAK3852657.1"/>
    <property type="molecule type" value="Genomic_DNA"/>
</dbReference>
<gene>
    <name evidence="1" type="ORF">Pcinc_040764</name>
</gene>
<organism evidence="1 2">
    <name type="scientific">Petrolisthes cinctipes</name>
    <name type="common">Flat porcelain crab</name>
    <dbReference type="NCBI Taxonomy" id="88211"/>
    <lineage>
        <taxon>Eukaryota</taxon>
        <taxon>Metazoa</taxon>
        <taxon>Ecdysozoa</taxon>
        <taxon>Arthropoda</taxon>
        <taxon>Crustacea</taxon>
        <taxon>Multicrustacea</taxon>
        <taxon>Malacostraca</taxon>
        <taxon>Eumalacostraca</taxon>
        <taxon>Eucarida</taxon>
        <taxon>Decapoda</taxon>
        <taxon>Pleocyemata</taxon>
        <taxon>Anomura</taxon>
        <taxon>Galatheoidea</taxon>
        <taxon>Porcellanidae</taxon>
        <taxon>Petrolisthes</taxon>
    </lineage>
</organism>
<dbReference type="Proteomes" id="UP001286313">
    <property type="component" value="Unassembled WGS sequence"/>
</dbReference>
<accession>A0AAE1EHM3</accession>
<reference evidence="1" key="1">
    <citation type="submission" date="2023-10" db="EMBL/GenBank/DDBJ databases">
        <title>Genome assemblies of two species of porcelain crab, Petrolisthes cinctipes and Petrolisthes manimaculis (Anomura: Porcellanidae).</title>
        <authorList>
            <person name="Angst P."/>
        </authorList>
    </citation>
    <scope>NUCLEOTIDE SEQUENCE</scope>
    <source>
        <strain evidence="1">PB745_01</strain>
        <tissue evidence="1">Gill</tissue>
    </source>
</reference>
<proteinExistence type="predicted"/>
<protein>
    <submittedName>
        <fullName evidence="1">Uncharacterized protein</fullName>
    </submittedName>
</protein>
<keyword evidence="2" id="KW-1185">Reference proteome</keyword>
<evidence type="ECO:0000313" key="1">
    <source>
        <dbReference type="EMBL" id="KAK3852657.1"/>
    </source>
</evidence>
<name>A0AAE1EHM3_PETCI</name>
<sequence length="88" mass="8778">MGLCSAGRVRRGAAMGAGTAGVAAGACTYSSQATGGTGTALQGQHHTSSTPAVAWLHTSSYGAQQRWYYDIALRSGDPYAAKAIGGGN</sequence>
<comment type="caution">
    <text evidence="1">The sequence shown here is derived from an EMBL/GenBank/DDBJ whole genome shotgun (WGS) entry which is preliminary data.</text>
</comment>
<dbReference type="AlphaFoldDB" id="A0AAE1EHM3"/>